<accession>A0ABD3FMG2</accession>
<dbReference type="EMBL" id="JBIMZQ010000012">
    <property type="protein sequence ID" value="KAL3667918.1"/>
    <property type="molecule type" value="Genomic_DNA"/>
</dbReference>
<keyword evidence="2" id="KW-1185">Reference proteome</keyword>
<dbReference type="AlphaFoldDB" id="A0ABD3FMG2"/>
<name>A0ABD3FMG2_9STRA</name>
<evidence type="ECO:0000313" key="1">
    <source>
        <dbReference type="EMBL" id="KAL3667918.1"/>
    </source>
</evidence>
<evidence type="ECO:0000313" key="2">
    <source>
        <dbReference type="Proteomes" id="UP001632037"/>
    </source>
</evidence>
<reference evidence="1 2" key="1">
    <citation type="submission" date="2024-09" db="EMBL/GenBank/DDBJ databases">
        <title>Genome sequencing and assembly of Phytophthora oleae, isolate VK10A, causative agent of rot of olive drupes.</title>
        <authorList>
            <person name="Conti Taguali S."/>
            <person name="Riolo M."/>
            <person name="La Spada F."/>
            <person name="Cacciola S.O."/>
            <person name="Dionisio G."/>
        </authorList>
    </citation>
    <scope>NUCLEOTIDE SEQUENCE [LARGE SCALE GENOMIC DNA]</scope>
    <source>
        <strain evidence="1 2">VK10A</strain>
    </source>
</reference>
<gene>
    <name evidence="1" type="ORF">V7S43_006796</name>
</gene>
<organism evidence="1 2">
    <name type="scientific">Phytophthora oleae</name>
    <dbReference type="NCBI Taxonomy" id="2107226"/>
    <lineage>
        <taxon>Eukaryota</taxon>
        <taxon>Sar</taxon>
        <taxon>Stramenopiles</taxon>
        <taxon>Oomycota</taxon>
        <taxon>Peronosporomycetes</taxon>
        <taxon>Peronosporales</taxon>
        <taxon>Peronosporaceae</taxon>
        <taxon>Phytophthora</taxon>
    </lineage>
</organism>
<comment type="caution">
    <text evidence="1">The sequence shown here is derived from an EMBL/GenBank/DDBJ whole genome shotgun (WGS) entry which is preliminary data.</text>
</comment>
<sequence>MLSDVSTDACHGSDHLPCLFDIAYYGVRVALTRPLPRQTTHPPNHQSADGRYNVLVKNIRMEQDVWRCIVVDAILLSLWPKLYISPFGVVDIGDSDQRTTGRVIHDLSCPVNKSLNAFTDKEAVCQAKYEHCDSIAAEIIHQQREHPDTEVKEQAGDVASAYGHVSIHNHCGHRFGGRLHRDNALVIDMYAAFGWFDLPGNYGAVGWSIVD</sequence>
<protein>
    <submittedName>
        <fullName evidence="1">Uncharacterized protein</fullName>
    </submittedName>
</protein>
<proteinExistence type="predicted"/>
<dbReference type="Proteomes" id="UP001632037">
    <property type="component" value="Unassembled WGS sequence"/>
</dbReference>